<evidence type="ECO:0000313" key="4">
    <source>
        <dbReference type="Proteomes" id="UP001164706"/>
    </source>
</evidence>
<keyword evidence="2" id="KW-0812">Transmembrane</keyword>
<evidence type="ECO:0000256" key="1">
    <source>
        <dbReference type="SAM" id="MobiDB-lite"/>
    </source>
</evidence>
<dbReference type="InterPro" id="IPR043777">
    <property type="entry name" value="DUF5719"/>
</dbReference>
<reference evidence="3" key="1">
    <citation type="submission" date="2022-11" db="EMBL/GenBank/DDBJ databases">
        <title>Description of Microcella daejonensis nov. sp, isolated from riverside soil.</title>
        <authorList>
            <person name="Molina K.M."/>
            <person name="Kim S.B."/>
        </authorList>
    </citation>
    <scope>NUCLEOTIDE SEQUENCE</scope>
    <source>
        <strain evidence="3">MMS21-STM12</strain>
    </source>
</reference>
<gene>
    <name evidence="3" type="ORF">OVN18_02215</name>
</gene>
<name>A0A9E8MN94_9MICO</name>
<dbReference type="Pfam" id="PF18986">
    <property type="entry name" value="DUF5719"/>
    <property type="match status" value="1"/>
</dbReference>
<keyword evidence="2" id="KW-0472">Membrane</keyword>
<protein>
    <submittedName>
        <fullName evidence="3">DUF5719 family protein</fullName>
    </submittedName>
</protein>
<accession>A0A9E8MN94</accession>
<dbReference type="RefSeq" id="WP_267781647.1">
    <property type="nucleotide sequence ID" value="NZ_CP113089.1"/>
</dbReference>
<dbReference type="AlphaFoldDB" id="A0A9E8MN94"/>
<feature type="region of interest" description="Disordered" evidence="1">
    <location>
        <begin position="1"/>
        <end position="64"/>
    </location>
</feature>
<feature type="compositionally biased region" description="Pro residues" evidence="1">
    <location>
        <begin position="51"/>
        <end position="61"/>
    </location>
</feature>
<keyword evidence="2" id="KW-1133">Transmembrane helix</keyword>
<dbReference type="EMBL" id="CP113089">
    <property type="protein sequence ID" value="WAB81856.1"/>
    <property type="molecule type" value="Genomic_DNA"/>
</dbReference>
<sequence length="527" mass="51591">MTEERPAGPPEETPPPAEPTASPSPAEAAEPAPASASAPAAPTEQTEQTDPPVPATPPPARPARRLPVRRLLALGGRLGVALLAAVGAVALAAGVIFVPGPSIQATPPAIDVVPDRGDQLLVCPGPVLGLSTGAGAQVAAVASPERLVAGSGLVEGSIPTSDALEGGAATVTLPVTAPDSRVAAAERTAVATDDVSGLAASECSAPQPTSWLVGGDTTTGRTTWIVLSNPGVVAATVALELWGTAGPVDAPGTSGIVVAPGTQRVLPLAGFAPGEASPVVGVTSRGGSVTATLQQTIVRGLQPAGAAIVTGAPAPGRELVIPALPVIAPAAVAEAAADDGSLDYAPTLRLLVPGEDPAEVEVRLTPAGGGDAVIVRAEVDAGRVLDLALTERVAEGEYAVAIDSDVPVVAGARVGAPAGAGLDLAWISAAPRLDADEGEIIAAIAPGSGALLHLAAGEDPVVVTVDGRELEIPARGATTVPVAGSSAPRLTTTGPLHAAVSYRGDAGLGFSRVLAPAGAPRPLTIYP</sequence>
<feature type="compositionally biased region" description="Pro residues" evidence="1">
    <location>
        <begin position="7"/>
        <end position="18"/>
    </location>
</feature>
<evidence type="ECO:0000256" key="2">
    <source>
        <dbReference type="SAM" id="Phobius"/>
    </source>
</evidence>
<proteinExistence type="predicted"/>
<feature type="transmembrane region" description="Helical" evidence="2">
    <location>
        <begin position="71"/>
        <end position="98"/>
    </location>
</feature>
<feature type="compositionally biased region" description="Low complexity" evidence="1">
    <location>
        <begin position="19"/>
        <end position="44"/>
    </location>
</feature>
<dbReference type="Proteomes" id="UP001164706">
    <property type="component" value="Chromosome"/>
</dbReference>
<evidence type="ECO:0000313" key="3">
    <source>
        <dbReference type="EMBL" id="WAB81856.1"/>
    </source>
</evidence>
<dbReference type="KEGG" id="mdb:OVN18_02215"/>
<keyword evidence="4" id="KW-1185">Reference proteome</keyword>
<organism evidence="3 4">
    <name type="scientific">Microcella daejeonensis</name>
    <dbReference type="NCBI Taxonomy" id="2994971"/>
    <lineage>
        <taxon>Bacteria</taxon>
        <taxon>Bacillati</taxon>
        <taxon>Actinomycetota</taxon>
        <taxon>Actinomycetes</taxon>
        <taxon>Micrococcales</taxon>
        <taxon>Microbacteriaceae</taxon>
        <taxon>Microcella</taxon>
    </lineage>
</organism>